<sequence>MEGPSRAGPFRANGARSKRRRGHKSAAGKRCAFPSPKTASLSSWGWTPSAAPRPTSSACQGMSAPTRPRRRSSSPVFISPASLPGAIERLATLMR</sequence>
<dbReference type="AlphaFoldDB" id="A0A6L0XHJ8"/>
<feature type="compositionally biased region" description="Basic residues" evidence="1">
    <location>
        <begin position="16"/>
        <end position="27"/>
    </location>
</feature>
<organism evidence="2 3">
    <name type="scientific">Leishmania infantum</name>
    <dbReference type="NCBI Taxonomy" id="5671"/>
    <lineage>
        <taxon>Eukaryota</taxon>
        <taxon>Discoba</taxon>
        <taxon>Euglenozoa</taxon>
        <taxon>Kinetoplastea</taxon>
        <taxon>Metakinetoplastina</taxon>
        <taxon>Trypanosomatida</taxon>
        <taxon>Trypanosomatidae</taxon>
        <taxon>Leishmaniinae</taxon>
        <taxon>Leishmania</taxon>
    </lineage>
</organism>
<evidence type="ECO:0000256" key="1">
    <source>
        <dbReference type="SAM" id="MobiDB-lite"/>
    </source>
</evidence>
<evidence type="ECO:0000313" key="2">
    <source>
        <dbReference type="EMBL" id="CAC9500142.1"/>
    </source>
</evidence>
<dbReference type="EMBL" id="LR812960">
    <property type="protein sequence ID" value="CAC9500142.1"/>
    <property type="molecule type" value="Genomic_DNA"/>
</dbReference>
<evidence type="ECO:0000313" key="3">
    <source>
        <dbReference type="Proteomes" id="UP000255414"/>
    </source>
</evidence>
<name>A0A6L0XHJ8_LEIIN</name>
<proteinExistence type="predicted"/>
<gene>
    <name evidence="2" type="ORF">LINF_270024250</name>
</gene>
<feature type="region of interest" description="Disordered" evidence="1">
    <location>
        <begin position="1"/>
        <end position="80"/>
    </location>
</feature>
<feature type="compositionally biased region" description="Polar residues" evidence="1">
    <location>
        <begin position="37"/>
        <end position="46"/>
    </location>
</feature>
<protein>
    <submittedName>
        <fullName evidence="2">Hypothetical_protein_-_uncharacterized_function</fullName>
    </submittedName>
</protein>
<accession>A0A6L0XHJ8</accession>
<reference evidence="2" key="1">
    <citation type="submission" date="2020-06" db="EMBL/GenBank/DDBJ databases">
        <authorList>
            <person name="Gonzalez-de la Fuente S."/>
            <person name="Peiro-Pastor R."/>
            <person name="Rastrojo A."/>
            <person name="Moreno J."/>
            <person name="Carrasco-Ramiro F."/>
            <person name="Requena JM."/>
            <person name="Aguado B."/>
        </authorList>
    </citation>
    <scope>NUCLEOTIDE SEQUENCE</scope>
</reference>
<dbReference type="Proteomes" id="UP000255414">
    <property type="component" value="Chromosome 27"/>
</dbReference>